<evidence type="ECO:0000313" key="17">
    <source>
        <dbReference type="EMBL" id="PHJ19229.1"/>
    </source>
</evidence>
<evidence type="ECO:0000256" key="14">
    <source>
        <dbReference type="SAM" id="Phobius"/>
    </source>
</evidence>
<evidence type="ECO:0000256" key="2">
    <source>
        <dbReference type="ARBA" id="ARBA00007447"/>
    </source>
</evidence>
<evidence type="ECO:0000256" key="13">
    <source>
        <dbReference type="SAM" id="MobiDB-lite"/>
    </source>
</evidence>
<dbReference type="GO" id="GO:0016485">
    <property type="term" value="P:protein processing"/>
    <property type="evidence" value="ECO:0007669"/>
    <property type="project" value="UniProtKB-ARBA"/>
</dbReference>
<sequence length="1059" mass="118718">MGGGGGGALNKLFPGYKDKIWMKVPVQWRRQLIEHWNKSYEKSLHAECVSLNKRYQAYNQAVLDPLKPSGKHSLPAVDYKRQISRGTLVEGVDFYLPTPKDQSRLANHFEPYTKEEQEERRNFRYQNLTVYLAVALGASFLHDYFFQRRPIAWCLDKDPPKPPHYPFWFKSMFHSHDIPSVRRGYEVYRKVCATCHSMEQLHFRHLVGEVLPEKRVKQIAAEYDITDGPNDQGEMYTRPGILQDAFPSPYPNEEAARYANGGAYPPDLSLITSARHHGPDYLFALLNGYRDPPEGVELRPGLYWNVWFPGNAIAMPPPLMDEMIDYEDGTPCNISQMSKDVVNFLTWATEPTADERKLYGLKCISAAGLGTVLMTLWWRFYWSMYATRRIDFGKMKRDQGTLFSSFIPRPSSSCFLAATSRHAFSSFRKAGGIMMKTFSVVFFSFVFLLSVFSSRLDIFTLGASSSTSTISRHADLGLPRTGAIFGVTEVVMPSDQASGESSRQQQQSSSGGFLKLQRQPAVSSSASQQSIRPYHTKPSERASEYSSKSGIPLCHQCSHFNGDGGGCRVCIHGEISSDFLMPITPIRNLETHREETLSRLEANHHAHLNENKVFYMKRGQGPFGALGNHPSTPGLERAKALGMDFPQLPHLSPSFTQLENRGEEKEHEEGGEKTYNLDLELAETSVPIMQMKDSQYVGVLGIGTPPQYVQPIFDTGSTNLWVVGSNCTEDTCTKVTRFDPAASSSFKRSNPPVHLEITFGTGKISGVTGIDNFTVGPFVVRDQSFGLVESEGGHNAHGNIFKSINFEGIVGLAFPEMSSTGDIPIYDNIMKQGTLKENEFAFYMAKGSPVSALFFGGVDPRFYEAPIHMFPVSREHYWETPLDAIYVGDKKFCCEEGTKNYVILDSGTSFNTMPQGDFQRLLGMIPSKECDLTSPEFSKEFPTITYVIGGVKFPLEPEQYLVRSKASQCKPAYMQIDVPSEFGHAFILGSVAFMRHYYTVFRRADGSRPALVGIAKALHTDDNKAYLADVLNAYPGSQLHKDNIMVLERAMESPFSQDL</sequence>
<dbReference type="Pfam" id="PF02167">
    <property type="entry name" value="Cytochrom_C1"/>
    <property type="match status" value="1"/>
</dbReference>
<comment type="caution">
    <text evidence="17">The sequence shown here is derived from an EMBL/GenBank/DDBJ whole genome shotgun (WGS) entry which is preliminary data.</text>
</comment>
<feature type="binding site" description="covalent" evidence="12">
    <location>
        <position position="315"/>
    </location>
    <ligand>
        <name>heme c</name>
        <dbReference type="ChEBI" id="CHEBI:61717"/>
    </ligand>
</feature>
<evidence type="ECO:0000256" key="12">
    <source>
        <dbReference type="PIRSR" id="PIRSR602326-1"/>
    </source>
</evidence>
<evidence type="ECO:0000256" key="5">
    <source>
        <dbReference type="ARBA" id="ARBA00022692"/>
    </source>
</evidence>
<feature type="domain" description="Peptidase A1" evidence="16">
    <location>
        <begin position="696"/>
        <end position="1012"/>
    </location>
</feature>
<keyword evidence="7" id="KW-0064">Aspartyl protease</keyword>
<keyword evidence="5 14" id="KW-0812">Transmembrane</keyword>
<evidence type="ECO:0000256" key="7">
    <source>
        <dbReference type="ARBA" id="ARBA00022750"/>
    </source>
</evidence>
<dbReference type="InterPro" id="IPR033121">
    <property type="entry name" value="PEPTIDASE_A1"/>
</dbReference>
<keyword evidence="9 14" id="KW-1133">Transmembrane helix</keyword>
<accession>A0A2C6KQ26</accession>
<keyword evidence="11 14" id="KW-0472">Membrane</keyword>
<dbReference type="Pfam" id="PF00026">
    <property type="entry name" value="Asp"/>
    <property type="match status" value="1"/>
</dbReference>
<keyword evidence="6 12" id="KW-0479">Metal-binding</keyword>
<dbReference type="Gene3D" id="1.10.760.10">
    <property type="entry name" value="Cytochrome c-like domain"/>
    <property type="match status" value="1"/>
</dbReference>
<dbReference type="GeneID" id="94430305"/>
<evidence type="ECO:0000256" key="3">
    <source>
        <dbReference type="ARBA" id="ARBA00022617"/>
    </source>
</evidence>
<dbReference type="PANTHER" id="PTHR10266">
    <property type="entry name" value="CYTOCHROME C1"/>
    <property type="match status" value="1"/>
</dbReference>
<dbReference type="PRINTS" id="PR00603">
    <property type="entry name" value="CYTOCHROMEC1"/>
</dbReference>
<dbReference type="GO" id="GO:0009055">
    <property type="term" value="F:electron transfer activity"/>
    <property type="evidence" value="ECO:0007669"/>
    <property type="project" value="InterPro"/>
</dbReference>
<comment type="subcellular location">
    <subcellularLocation>
        <location evidence="1">Membrane</location>
    </subcellularLocation>
</comment>
<evidence type="ECO:0000256" key="4">
    <source>
        <dbReference type="ARBA" id="ARBA00022670"/>
    </source>
</evidence>
<keyword evidence="8" id="KW-0378">Hydrolase</keyword>
<dbReference type="VEuPathDB" id="ToxoDB:CSUI_006944"/>
<organism evidence="17 18">
    <name type="scientific">Cystoisospora suis</name>
    <dbReference type="NCBI Taxonomy" id="483139"/>
    <lineage>
        <taxon>Eukaryota</taxon>
        <taxon>Sar</taxon>
        <taxon>Alveolata</taxon>
        <taxon>Apicomplexa</taxon>
        <taxon>Conoidasida</taxon>
        <taxon>Coccidia</taxon>
        <taxon>Eucoccidiorida</taxon>
        <taxon>Eimeriorina</taxon>
        <taxon>Sarcocystidae</taxon>
        <taxon>Cystoisospora</taxon>
    </lineage>
</organism>
<dbReference type="InterPro" id="IPR021109">
    <property type="entry name" value="Peptidase_aspartic_dom_sf"/>
</dbReference>
<dbReference type="GO" id="GO:0005739">
    <property type="term" value="C:mitochondrion"/>
    <property type="evidence" value="ECO:0007669"/>
    <property type="project" value="GOC"/>
</dbReference>
<feature type="region of interest" description="Disordered" evidence="13">
    <location>
        <begin position="495"/>
        <end position="545"/>
    </location>
</feature>
<dbReference type="RefSeq" id="XP_067920931.1">
    <property type="nucleotide sequence ID" value="XM_068067094.1"/>
</dbReference>
<evidence type="ECO:0000259" key="15">
    <source>
        <dbReference type="PROSITE" id="PS51007"/>
    </source>
</evidence>
<name>A0A2C6KQ26_9APIC</name>
<proteinExistence type="inferred from homology"/>
<evidence type="ECO:0000256" key="9">
    <source>
        <dbReference type="ARBA" id="ARBA00022989"/>
    </source>
</evidence>
<dbReference type="GO" id="GO:0020037">
    <property type="term" value="F:heme binding"/>
    <property type="evidence" value="ECO:0007669"/>
    <property type="project" value="InterPro"/>
</dbReference>
<feature type="compositionally biased region" description="Low complexity" evidence="13">
    <location>
        <begin position="496"/>
        <end position="533"/>
    </location>
</feature>
<dbReference type="SUPFAM" id="SSF50630">
    <property type="entry name" value="Acid proteases"/>
    <property type="match status" value="1"/>
</dbReference>
<dbReference type="Gene3D" id="2.40.70.10">
    <property type="entry name" value="Acid Proteases"/>
    <property type="match status" value="2"/>
</dbReference>
<dbReference type="FunFam" id="1.10.760.10:FF:000011">
    <property type="entry name" value="Cytochrome c1, putative"/>
    <property type="match status" value="1"/>
</dbReference>
<gene>
    <name evidence="17" type="ORF">CSUI_006944</name>
</gene>
<evidence type="ECO:0000256" key="10">
    <source>
        <dbReference type="ARBA" id="ARBA00023004"/>
    </source>
</evidence>
<keyword evidence="18" id="KW-1185">Reference proteome</keyword>
<dbReference type="OrthoDB" id="5925at2759"/>
<dbReference type="FunFam" id="2.40.70.10:FF:000115">
    <property type="entry name" value="Lysosomal aspartic protease"/>
    <property type="match status" value="1"/>
</dbReference>
<evidence type="ECO:0000313" key="18">
    <source>
        <dbReference type="Proteomes" id="UP000221165"/>
    </source>
</evidence>
<protein>
    <submittedName>
        <fullName evidence="17">Cytochrome heme protein</fullName>
    </submittedName>
</protein>
<evidence type="ECO:0000259" key="16">
    <source>
        <dbReference type="PROSITE" id="PS51767"/>
    </source>
</evidence>
<feature type="binding site" description="covalent" evidence="12">
    <location>
        <position position="195"/>
    </location>
    <ligand>
        <name>heme c</name>
        <dbReference type="ChEBI" id="CHEBI:61717"/>
    </ligand>
</feature>
<keyword evidence="3 12" id="KW-0349">Heme</keyword>
<feature type="transmembrane region" description="Helical" evidence="14">
    <location>
        <begin position="433"/>
        <end position="452"/>
    </location>
</feature>
<evidence type="ECO:0000256" key="8">
    <source>
        <dbReference type="ARBA" id="ARBA00022801"/>
    </source>
</evidence>
<dbReference type="SUPFAM" id="SSF46626">
    <property type="entry name" value="Cytochrome c"/>
    <property type="match status" value="1"/>
</dbReference>
<feature type="transmembrane region" description="Helical" evidence="14">
    <location>
        <begin position="359"/>
        <end position="380"/>
    </location>
</feature>
<dbReference type="InterPro" id="IPR009056">
    <property type="entry name" value="Cyt_c-like_dom"/>
</dbReference>
<dbReference type="GO" id="GO:0004190">
    <property type="term" value="F:aspartic-type endopeptidase activity"/>
    <property type="evidence" value="ECO:0007669"/>
    <property type="project" value="UniProtKB-KW"/>
</dbReference>
<evidence type="ECO:0000256" key="11">
    <source>
        <dbReference type="ARBA" id="ARBA00023136"/>
    </source>
</evidence>
<comment type="cofactor">
    <cofactor evidence="12">
        <name>heme c</name>
        <dbReference type="ChEBI" id="CHEBI:61717"/>
    </cofactor>
    <text evidence="12">Binds 1 heme c group covalently per subunit.</text>
</comment>
<keyword evidence="10 12" id="KW-0408">Iron</keyword>
<dbReference type="InterPro" id="IPR036909">
    <property type="entry name" value="Cyt_c-like_dom_sf"/>
</dbReference>
<dbReference type="PROSITE" id="PS51007">
    <property type="entry name" value="CYTC"/>
    <property type="match status" value="1"/>
</dbReference>
<comment type="similarity">
    <text evidence="2">Belongs to the peptidase A1 family.</text>
</comment>
<dbReference type="GO" id="GO:0046872">
    <property type="term" value="F:metal ion binding"/>
    <property type="evidence" value="ECO:0007669"/>
    <property type="project" value="UniProtKB-KW"/>
</dbReference>
<feature type="domain" description="Cytochrome c" evidence="15">
    <location>
        <begin position="179"/>
        <end position="331"/>
    </location>
</feature>
<dbReference type="EMBL" id="MIGC01003581">
    <property type="protein sequence ID" value="PHJ19229.1"/>
    <property type="molecule type" value="Genomic_DNA"/>
</dbReference>
<evidence type="ECO:0000256" key="6">
    <source>
        <dbReference type="ARBA" id="ARBA00022723"/>
    </source>
</evidence>
<keyword evidence="4" id="KW-0645">Protease</keyword>
<dbReference type="Proteomes" id="UP000221165">
    <property type="component" value="Unassembled WGS sequence"/>
</dbReference>
<evidence type="ECO:0000256" key="1">
    <source>
        <dbReference type="ARBA" id="ARBA00004370"/>
    </source>
</evidence>
<dbReference type="GO" id="GO:0006122">
    <property type="term" value="P:mitochondrial electron transport, ubiquinol to cytochrome c"/>
    <property type="evidence" value="ECO:0007669"/>
    <property type="project" value="TreeGrafter"/>
</dbReference>
<dbReference type="PROSITE" id="PS51767">
    <property type="entry name" value="PEPTIDASE_A1"/>
    <property type="match status" value="1"/>
</dbReference>
<reference evidence="17 18" key="1">
    <citation type="journal article" date="2017" name="Int. J. Parasitol.">
        <title>The genome of the protozoan parasite Cystoisospora suis and a reverse vaccinology approach to identify vaccine candidates.</title>
        <authorList>
            <person name="Palmieri N."/>
            <person name="Shrestha A."/>
            <person name="Ruttkowski B."/>
            <person name="Beck T."/>
            <person name="Vogl C."/>
            <person name="Tomley F."/>
            <person name="Blake D.P."/>
            <person name="Joachim A."/>
        </authorList>
    </citation>
    <scope>NUCLEOTIDE SEQUENCE [LARGE SCALE GENOMIC DNA]</scope>
    <source>
        <strain evidence="17 18">Wien I</strain>
    </source>
</reference>
<feature type="binding site" description="covalent" evidence="12">
    <location>
        <position position="192"/>
    </location>
    <ligand>
        <name>heme c</name>
        <dbReference type="ChEBI" id="CHEBI:61717"/>
    </ligand>
</feature>
<dbReference type="GO" id="GO:0016020">
    <property type="term" value="C:membrane"/>
    <property type="evidence" value="ECO:0007669"/>
    <property type="project" value="UniProtKB-SubCell"/>
</dbReference>
<dbReference type="AlphaFoldDB" id="A0A2C6KQ26"/>
<feature type="binding site" description="covalent" evidence="12">
    <location>
        <position position="196"/>
    </location>
    <ligand>
        <name>heme c</name>
        <dbReference type="ChEBI" id="CHEBI:61717"/>
    </ligand>
</feature>
<dbReference type="PANTHER" id="PTHR10266:SF3">
    <property type="entry name" value="CYTOCHROME C1, HEME PROTEIN, MITOCHONDRIAL"/>
    <property type="match status" value="1"/>
</dbReference>
<dbReference type="InterPro" id="IPR002326">
    <property type="entry name" value="Cyt_c1"/>
</dbReference>